<dbReference type="NCBIfam" id="TIGR02937">
    <property type="entry name" value="sigma70-ECF"/>
    <property type="match status" value="1"/>
</dbReference>
<comment type="caution">
    <text evidence="8">The sequence shown here is derived from an EMBL/GenBank/DDBJ whole genome shotgun (WGS) entry which is preliminary data.</text>
</comment>
<dbReference type="InterPro" id="IPR014284">
    <property type="entry name" value="RNA_pol_sigma-70_dom"/>
</dbReference>
<dbReference type="InterPro" id="IPR013325">
    <property type="entry name" value="RNA_pol_sigma_r2"/>
</dbReference>
<evidence type="ECO:0000256" key="4">
    <source>
        <dbReference type="ARBA" id="ARBA00023125"/>
    </source>
</evidence>
<sequence>MQENRDFHKREKKIILRLETPIILSTRLTLSDQELLSAYLREGELSYLGDLFQRHSEMVYYVCLRYFKESERSKDAVMHIFEELIEKVKKQEIQDFPRWLYVVSKNHCLMELRRQKNKTEIVTDNFVEFGVNLHQEESYQDREDQLLQLEACIAQLVEKQKQSIQLFYIEQKCYMEVSEITGYSMNEVKSFIQNGKRNLKNCMERARHE</sequence>
<evidence type="ECO:0000313" key="8">
    <source>
        <dbReference type="EMBL" id="MVZ61274.1"/>
    </source>
</evidence>
<protein>
    <submittedName>
        <fullName evidence="8">Sigma-70 family RNA polymerase sigma factor</fullName>
    </submittedName>
</protein>
<evidence type="ECO:0000256" key="3">
    <source>
        <dbReference type="ARBA" id="ARBA00023082"/>
    </source>
</evidence>
<keyword evidence="9" id="KW-1185">Reference proteome</keyword>
<dbReference type="SUPFAM" id="SSF88659">
    <property type="entry name" value="Sigma3 and sigma4 domains of RNA polymerase sigma factors"/>
    <property type="match status" value="1"/>
</dbReference>
<dbReference type="GO" id="GO:0003677">
    <property type="term" value="F:DNA binding"/>
    <property type="evidence" value="ECO:0007669"/>
    <property type="project" value="UniProtKB-KW"/>
</dbReference>
<dbReference type="SUPFAM" id="SSF88946">
    <property type="entry name" value="Sigma2 domain of RNA polymerase sigma factors"/>
    <property type="match status" value="1"/>
</dbReference>
<keyword evidence="5" id="KW-0804">Transcription</keyword>
<dbReference type="InterPro" id="IPR036388">
    <property type="entry name" value="WH-like_DNA-bd_sf"/>
</dbReference>
<feature type="domain" description="RNA polymerase sigma factor 70 region 4 type 2" evidence="7">
    <location>
        <begin position="147"/>
        <end position="199"/>
    </location>
</feature>
<evidence type="ECO:0000256" key="5">
    <source>
        <dbReference type="ARBA" id="ARBA00023163"/>
    </source>
</evidence>
<accession>A0A6N8KWS4</accession>
<keyword evidence="4" id="KW-0238">DNA-binding</keyword>
<gene>
    <name evidence="8" type="ORF">GQF63_04495</name>
</gene>
<evidence type="ECO:0000259" key="6">
    <source>
        <dbReference type="Pfam" id="PF04542"/>
    </source>
</evidence>
<keyword evidence="3" id="KW-0731">Sigma factor</keyword>
<dbReference type="Gene3D" id="1.10.1740.10">
    <property type="match status" value="1"/>
</dbReference>
<dbReference type="InterPro" id="IPR013249">
    <property type="entry name" value="RNA_pol_sigma70_r4_t2"/>
</dbReference>
<dbReference type="InterPro" id="IPR007627">
    <property type="entry name" value="RNA_pol_sigma70_r2"/>
</dbReference>
<dbReference type="Gene3D" id="1.10.10.10">
    <property type="entry name" value="Winged helix-like DNA-binding domain superfamily/Winged helix DNA-binding domain"/>
    <property type="match status" value="1"/>
</dbReference>
<dbReference type="InterPro" id="IPR039425">
    <property type="entry name" value="RNA_pol_sigma-70-like"/>
</dbReference>
<dbReference type="PANTHER" id="PTHR43133">
    <property type="entry name" value="RNA POLYMERASE ECF-TYPE SIGMA FACTO"/>
    <property type="match status" value="1"/>
</dbReference>
<evidence type="ECO:0000256" key="1">
    <source>
        <dbReference type="ARBA" id="ARBA00010641"/>
    </source>
</evidence>
<dbReference type="Pfam" id="PF08281">
    <property type="entry name" value="Sigma70_r4_2"/>
    <property type="match status" value="1"/>
</dbReference>
<feature type="domain" description="RNA polymerase sigma-70 region 2" evidence="6">
    <location>
        <begin position="51"/>
        <end position="116"/>
    </location>
</feature>
<dbReference type="GO" id="GO:0016987">
    <property type="term" value="F:sigma factor activity"/>
    <property type="evidence" value="ECO:0007669"/>
    <property type="project" value="UniProtKB-KW"/>
</dbReference>
<name>A0A6N8KWS4_9SPHI</name>
<evidence type="ECO:0000256" key="2">
    <source>
        <dbReference type="ARBA" id="ARBA00023015"/>
    </source>
</evidence>
<dbReference type="Pfam" id="PF04542">
    <property type="entry name" value="Sigma70_r2"/>
    <property type="match status" value="1"/>
</dbReference>
<dbReference type="Proteomes" id="UP000435036">
    <property type="component" value="Unassembled WGS sequence"/>
</dbReference>
<evidence type="ECO:0000259" key="7">
    <source>
        <dbReference type="Pfam" id="PF08281"/>
    </source>
</evidence>
<proteinExistence type="inferred from homology"/>
<dbReference type="PANTHER" id="PTHR43133:SF8">
    <property type="entry name" value="RNA POLYMERASE SIGMA FACTOR HI_1459-RELATED"/>
    <property type="match status" value="1"/>
</dbReference>
<organism evidence="8 9">
    <name type="scientific">Sphingobacterium humi</name>
    <dbReference type="NCBI Taxonomy" id="1796905"/>
    <lineage>
        <taxon>Bacteria</taxon>
        <taxon>Pseudomonadati</taxon>
        <taxon>Bacteroidota</taxon>
        <taxon>Sphingobacteriia</taxon>
        <taxon>Sphingobacteriales</taxon>
        <taxon>Sphingobacteriaceae</taxon>
        <taxon>Sphingobacterium</taxon>
    </lineage>
</organism>
<reference evidence="8 9" key="1">
    <citation type="submission" date="2019-12" db="EMBL/GenBank/DDBJ databases">
        <authorList>
            <person name="Dong K."/>
        </authorList>
    </citation>
    <scope>NUCLEOTIDE SEQUENCE [LARGE SCALE GENOMIC DNA]</scope>
    <source>
        <strain evidence="8 9">JCM 31225</strain>
    </source>
</reference>
<dbReference type="EMBL" id="WSQA01000003">
    <property type="protein sequence ID" value="MVZ61274.1"/>
    <property type="molecule type" value="Genomic_DNA"/>
</dbReference>
<keyword evidence="2" id="KW-0805">Transcription regulation</keyword>
<comment type="similarity">
    <text evidence="1">Belongs to the sigma-70 factor family. ECF subfamily.</text>
</comment>
<dbReference type="OrthoDB" id="1116873at2"/>
<dbReference type="InterPro" id="IPR013324">
    <property type="entry name" value="RNA_pol_sigma_r3/r4-like"/>
</dbReference>
<dbReference type="GO" id="GO:0006352">
    <property type="term" value="P:DNA-templated transcription initiation"/>
    <property type="evidence" value="ECO:0007669"/>
    <property type="project" value="InterPro"/>
</dbReference>
<evidence type="ECO:0000313" key="9">
    <source>
        <dbReference type="Proteomes" id="UP000435036"/>
    </source>
</evidence>
<dbReference type="AlphaFoldDB" id="A0A6N8KWS4"/>